<reference evidence="13" key="1">
    <citation type="submission" date="2015-02" db="EMBL/GenBank/DDBJ databases">
        <title>Genome sequencing for Strongylocentrotus purpuratus.</title>
        <authorList>
            <person name="Murali S."/>
            <person name="Liu Y."/>
            <person name="Vee V."/>
            <person name="English A."/>
            <person name="Wang M."/>
            <person name="Skinner E."/>
            <person name="Han Y."/>
            <person name="Muzny D.M."/>
            <person name="Worley K.C."/>
            <person name="Gibbs R.A."/>
        </authorList>
    </citation>
    <scope>NUCLEOTIDE SEQUENCE</scope>
</reference>
<keyword evidence="6 10" id="KW-0472">Membrane</keyword>
<dbReference type="GeneID" id="115922998"/>
<comment type="similarity">
    <text evidence="9">Belongs to the G-protein coupled receptor 1 family.</text>
</comment>
<dbReference type="InterPro" id="IPR017452">
    <property type="entry name" value="GPCR_Rhodpsn_7TM"/>
</dbReference>
<dbReference type="GO" id="GO:0005886">
    <property type="term" value="C:plasma membrane"/>
    <property type="evidence" value="ECO:0007669"/>
    <property type="project" value="UniProtKB-SubCell"/>
</dbReference>
<proteinExistence type="inferred from homology"/>
<dbReference type="OrthoDB" id="6276488at2759"/>
<evidence type="ECO:0000256" key="5">
    <source>
        <dbReference type="ARBA" id="ARBA00023040"/>
    </source>
</evidence>
<dbReference type="PANTHER" id="PTHR24247">
    <property type="entry name" value="5-HYDROXYTRYPTAMINE RECEPTOR"/>
    <property type="match status" value="1"/>
</dbReference>
<dbReference type="Pfam" id="PF00001">
    <property type="entry name" value="7tm_1"/>
    <property type="match status" value="1"/>
</dbReference>
<dbReference type="RefSeq" id="XP_030838829.1">
    <property type="nucleotide sequence ID" value="XM_030982969.1"/>
</dbReference>
<accession>A0A7M7NMT0</accession>
<evidence type="ECO:0000259" key="11">
    <source>
        <dbReference type="PROSITE" id="PS50262"/>
    </source>
</evidence>
<evidence type="ECO:0000256" key="1">
    <source>
        <dbReference type="ARBA" id="ARBA00004651"/>
    </source>
</evidence>
<evidence type="ECO:0000256" key="9">
    <source>
        <dbReference type="RuleBase" id="RU000688"/>
    </source>
</evidence>
<dbReference type="PROSITE" id="PS50262">
    <property type="entry name" value="G_PROTEIN_RECEP_F1_2"/>
    <property type="match status" value="1"/>
</dbReference>
<feature type="transmembrane region" description="Helical" evidence="10">
    <location>
        <begin position="12"/>
        <end position="31"/>
    </location>
</feature>
<evidence type="ECO:0000313" key="12">
    <source>
        <dbReference type="EnsemblMetazoa" id="XP_030838829"/>
    </source>
</evidence>
<keyword evidence="7 9" id="KW-0675">Receptor</keyword>
<evidence type="ECO:0000313" key="13">
    <source>
        <dbReference type="Proteomes" id="UP000007110"/>
    </source>
</evidence>
<evidence type="ECO:0000256" key="6">
    <source>
        <dbReference type="ARBA" id="ARBA00023136"/>
    </source>
</evidence>
<keyword evidence="2" id="KW-1003">Cell membrane</keyword>
<reference evidence="12" key="2">
    <citation type="submission" date="2021-01" db="UniProtKB">
        <authorList>
            <consortium name="EnsemblMetazoa"/>
        </authorList>
    </citation>
    <scope>IDENTIFICATION</scope>
</reference>
<organism evidence="12 13">
    <name type="scientific">Strongylocentrotus purpuratus</name>
    <name type="common">Purple sea urchin</name>
    <dbReference type="NCBI Taxonomy" id="7668"/>
    <lineage>
        <taxon>Eukaryota</taxon>
        <taxon>Metazoa</taxon>
        <taxon>Echinodermata</taxon>
        <taxon>Eleutherozoa</taxon>
        <taxon>Echinozoa</taxon>
        <taxon>Echinoidea</taxon>
        <taxon>Euechinoidea</taxon>
        <taxon>Echinacea</taxon>
        <taxon>Camarodonta</taxon>
        <taxon>Echinidea</taxon>
        <taxon>Strongylocentrotidae</taxon>
        <taxon>Strongylocentrotus</taxon>
    </lineage>
</organism>
<name>A0A7M7NMT0_STRPU</name>
<dbReference type="InterPro" id="IPR000276">
    <property type="entry name" value="GPCR_Rhodpsn"/>
</dbReference>
<feature type="domain" description="G-protein coupled receptors family 1 profile" evidence="11">
    <location>
        <begin position="1"/>
        <end position="179"/>
    </location>
</feature>
<dbReference type="AlphaFoldDB" id="A0A7M7NMT0"/>
<keyword evidence="3 9" id="KW-0812">Transmembrane</keyword>
<evidence type="ECO:0000256" key="7">
    <source>
        <dbReference type="ARBA" id="ARBA00023170"/>
    </source>
</evidence>
<evidence type="ECO:0000256" key="3">
    <source>
        <dbReference type="ARBA" id="ARBA00022692"/>
    </source>
</evidence>
<dbReference type="Proteomes" id="UP000007110">
    <property type="component" value="Unassembled WGS sequence"/>
</dbReference>
<keyword evidence="8 9" id="KW-0807">Transducer</keyword>
<evidence type="ECO:0000256" key="8">
    <source>
        <dbReference type="ARBA" id="ARBA00023224"/>
    </source>
</evidence>
<dbReference type="KEGG" id="spu:115922998"/>
<feature type="transmembrane region" description="Helical" evidence="10">
    <location>
        <begin position="135"/>
        <end position="153"/>
    </location>
</feature>
<dbReference type="SUPFAM" id="SSF81321">
    <property type="entry name" value="Family A G protein-coupled receptor-like"/>
    <property type="match status" value="1"/>
</dbReference>
<evidence type="ECO:0000256" key="10">
    <source>
        <dbReference type="SAM" id="Phobius"/>
    </source>
</evidence>
<feature type="transmembrane region" description="Helical" evidence="10">
    <location>
        <begin position="51"/>
        <end position="73"/>
    </location>
</feature>
<evidence type="ECO:0000256" key="4">
    <source>
        <dbReference type="ARBA" id="ARBA00022989"/>
    </source>
</evidence>
<dbReference type="Gene3D" id="1.20.1070.10">
    <property type="entry name" value="Rhodopsin 7-helix transmembrane proteins"/>
    <property type="match status" value="1"/>
</dbReference>
<dbReference type="CDD" id="cd00637">
    <property type="entry name" value="7tm_classA_rhodopsin-like"/>
    <property type="match status" value="1"/>
</dbReference>
<comment type="subcellular location">
    <subcellularLocation>
        <location evidence="1">Cell membrane</location>
        <topology evidence="1">Multi-pass membrane protein</topology>
    </subcellularLocation>
</comment>
<dbReference type="PROSITE" id="PS00237">
    <property type="entry name" value="G_PROTEIN_RECEP_F1_1"/>
    <property type="match status" value="1"/>
</dbReference>
<dbReference type="PRINTS" id="PR00237">
    <property type="entry name" value="GPCRRHODOPSN"/>
</dbReference>
<dbReference type="EnsemblMetazoa" id="XM_030982969">
    <property type="protein sequence ID" value="XP_030838829"/>
    <property type="gene ID" value="LOC115922998"/>
</dbReference>
<dbReference type="GO" id="GO:0004930">
    <property type="term" value="F:G protein-coupled receptor activity"/>
    <property type="evidence" value="ECO:0007669"/>
    <property type="project" value="UniProtKB-KW"/>
</dbReference>
<sequence>MPGLADSTKILMISLAAYDLLTGVMSIPNVIASAFDRWPFGEFYCSINGTIDATCCCMSITLIVLMNAERYIAVTLPFRFPILCAKTTRNRRRLIASAVSLVLQICLSYFKEDNNQFKAVLICDVVFNGTVFRDFVLFFLCHTPLVVLTYIYLRLIKLSQNHAVMLNKCNNAGKRHQFP</sequence>
<keyword evidence="5 9" id="KW-0297">G-protein coupled receptor</keyword>
<protein>
    <recommendedName>
        <fullName evidence="11">G-protein coupled receptors family 1 profile domain-containing protein</fullName>
    </recommendedName>
</protein>
<keyword evidence="13" id="KW-1185">Reference proteome</keyword>
<keyword evidence="4 10" id="KW-1133">Transmembrane helix</keyword>
<dbReference type="InParanoid" id="A0A7M7NMT0"/>
<evidence type="ECO:0000256" key="2">
    <source>
        <dbReference type="ARBA" id="ARBA00022475"/>
    </source>
</evidence>